<dbReference type="PANTHER" id="PTHR32468">
    <property type="entry name" value="CATION/H + ANTIPORTER"/>
    <property type="match status" value="1"/>
</dbReference>
<feature type="transmembrane region" description="Helical" evidence="12">
    <location>
        <begin position="383"/>
        <end position="407"/>
    </location>
</feature>
<feature type="transmembrane region" description="Helical" evidence="12">
    <location>
        <begin position="162"/>
        <end position="182"/>
    </location>
</feature>
<dbReference type="Gene3D" id="3.40.50.12370">
    <property type="match status" value="1"/>
</dbReference>
<keyword evidence="7 12" id="KW-1133">Transmembrane helix</keyword>
<keyword evidence="5 12" id="KW-0812">Transmembrane</keyword>
<evidence type="ECO:0000313" key="16">
    <source>
        <dbReference type="EMBL" id="KAF3454852.1"/>
    </source>
</evidence>
<keyword evidence="9 12" id="KW-0472">Membrane</keyword>
<dbReference type="InterPro" id="IPR006153">
    <property type="entry name" value="Cation/H_exchanger_TM"/>
</dbReference>
<feature type="transmembrane region" description="Helical" evidence="12">
    <location>
        <begin position="132"/>
        <end position="150"/>
    </location>
</feature>
<evidence type="ECO:0000259" key="15">
    <source>
        <dbReference type="Pfam" id="PF23259"/>
    </source>
</evidence>
<evidence type="ECO:0000256" key="10">
    <source>
        <dbReference type="ARBA" id="ARBA00038341"/>
    </source>
</evidence>
<evidence type="ECO:0000259" key="13">
    <source>
        <dbReference type="Pfam" id="PF00999"/>
    </source>
</evidence>
<dbReference type="AlphaFoldDB" id="A0A8K0MQJ1"/>
<feature type="domain" description="Cation/H(+) antiporter C-terminal" evidence="15">
    <location>
        <begin position="663"/>
        <end position="805"/>
    </location>
</feature>
<feature type="domain" description="Cation/H+ exchanger transmembrane" evidence="13">
    <location>
        <begin position="80"/>
        <end position="461"/>
    </location>
</feature>
<dbReference type="OrthoDB" id="1861329at2759"/>
<evidence type="ECO:0000256" key="5">
    <source>
        <dbReference type="ARBA" id="ARBA00022692"/>
    </source>
</evidence>
<dbReference type="GO" id="GO:0016020">
    <property type="term" value="C:membrane"/>
    <property type="evidence" value="ECO:0007669"/>
    <property type="project" value="UniProtKB-SubCell"/>
</dbReference>
<feature type="transmembrane region" description="Helical" evidence="12">
    <location>
        <begin position="262"/>
        <end position="279"/>
    </location>
</feature>
<dbReference type="EMBL" id="VOIH02000002">
    <property type="protein sequence ID" value="KAF3454852.1"/>
    <property type="molecule type" value="Genomic_DNA"/>
</dbReference>
<dbReference type="InterPro" id="IPR057290">
    <property type="entry name" value="CHX17_C"/>
</dbReference>
<proteinExistence type="inferred from homology"/>
<evidence type="ECO:0000256" key="8">
    <source>
        <dbReference type="ARBA" id="ARBA00023065"/>
    </source>
</evidence>
<keyword evidence="2" id="KW-0813">Transport</keyword>
<gene>
    <name evidence="16" type="ORF">FNV43_RR05300</name>
</gene>
<dbReference type="Pfam" id="PF23256">
    <property type="entry name" value="CHX17_2nd"/>
    <property type="match status" value="1"/>
</dbReference>
<comment type="caution">
    <text evidence="16">The sequence shown here is derived from an EMBL/GenBank/DDBJ whole genome shotgun (WGS) entry which is preliminary data.</text>
</comment>
<sequence>MVRIFPLYRPQASDGWHANFDGFQTSVKAQSGDSHVYSGAPLVCRRTNHNDSPFGIFYGENPLDDFFPLFLLEMSFVIIVTRLLRLLLKPLKQPRVVCEILGGIIVGPSVLGRNDKFSKFVFPENADFLVKNIGIVGFMYFLFLSGVKMDMSLITKSGKKQLYIAIIGVLLPFISSNAVAFILRKSMDKELAKISSIGAITSNIAITAFPVLYPILKELNLLSSEVGRMALSTAIISDGIGVSAIAAFEAAKQGEADAKNSLWYMISMIVLVGFVVTYVRKLMNRIVARTPEGHSVEQVYVVTILMGVLVIGFVTDALGIAILNGPLWLGLVIPDGPPLGSTLVERIETFVMDILMPASFAFVGLYTDVSVMASVEWSSLRPLFAMIATGYVVKFFATLMGTLFFQLPLRDSIALSLIMSLRGQVEIILFIHWMDKKIMQQPSFTLLVLVTVVITSLVTPLISFVYDPTKPYMVNKRRTIQHTAQGTELRIMVCIHDQESVSAIIDLIEATNPTPSSPFAIYALRLIELVGRAAPVFIDHEKQQEPSKYSASDTIHNALKLYEEIRCGFVKIHSFTVVAPKRTMYQDICELALLNKATLIILPFHKERLEKLGGGEVVRVGVRSVNSNVLSHAPCSVGILVDKGHLRNPLTAHSFRHSINRFAVLFLGGADAREALSYADRMAMSLDVTLTVIRFLSHNGEGENEMEKKLDDGVVTWFWVKNEANERVVYREITVRNGAETVKAIQAINDDSYDLWIVGRKEGINPMLLEGLEEWSENHELGVIGDFVASDDFGGTASVLVVQQQMLREQKASLCGSIIK</sequence>
<accession>A0A8K0MQJ1</accession>
<dbReference type="GO" id="GO:0012505">
    <property type="term" value="C:endomembrane system"/>
    <property type="evidence" value="ECO:0007669"/>
    <property type="project" value="TreeGrafter"/>
</dbReference>
<dbReference type="GO" id="GO:0006813">
    <property type="term" value="P:potassium ion transport"/>
    <property type="evidence" value="ECO:0007669"/>
    <property type="project" value="UniProtKB-KW"/>
</dbReference>
<feature type="transmembrane region" description="Helical" evidence="12">
    <location>
        <begin position="66"/>
        <end position="84"/>
    </location>
</feature>
<keyword evidence="8" id="KW-0406">Ion transport</keyword>
<feature type="domain" description="Cation/H(+) antiporter central" evidence="14">
    <location>
        <begin position="520"/>
        <end position="644"/>
    </location>
</feature>
<evidence type="ECO:0000256" key="4">
    <source>
        <dbReference type="ARBA" id="ARBA00022538"/>
    </source>
</evidence>
<dbReference type="InterPro" id="IPR050794">
    <property type="entry name" value="CPA2_transporter"/>
</dbReference>
<keyword evidence="6" id="KW-0630">Potassium</keyword>
<evidence type="ECO:0008006" key="18">
    <source>
        <dbReference type="Google" id="ProtNLM"/>
    </source>
</evidence>
<keyword evidence="4" id="KW-0633">Potassium transport</keyword>
<keyword evidence="17" id="KW-1185">Reference proteome</keyword>
<dbReference type="InterPro" id="IPR038770">
    <property type="entry name" value="Na+/solute_symporter_sf"/>
</dbReference>
<dbReference type="FunFam" id="1.20.1530.20:FF:000022">
    <property type="entry name" value="Cation/H(+) antiporter 24"/>
    <property type="match status" value="1"/>
</dbReference>
<evidence type="ECO:0000313" key="17">
    <source>
        <dbReference type="Proteomes" id="UP000796880"/>
    </source>
</evidence>
<evidence type="ECO:0000256" key="7">
    <source>
        <dbReference type="ARBA" id="ARBA00022989"/>
    </source>
</evidence>
<evidence type="ECO:0000256" key="3">
    <source>
        <dbReference type="ARBA" id="ARBA00022449"/>
    </source>
</evidence>
<dbReference type="Pfam" id="PF00999">
    <property type="entry name" value="Na_H_Exchanger"/>
    <property type="match status" value="1"/>
</dbReference>
<dbReference type="GO" id="GO:0015297">
    <property type="term" value="F:antiporter activity"/>
    <property type="evidence" value="ECO:0007669"/>
    <property type="project" value="UniProtKB-KW"/>
</dbReference>
<feature type="transmembrane region" description="Helical" evidence="12">
    <location>
        <begin position="413"/>
        <end position="434"/>
    </location>
</feature>
<protein>
    <recommendedName>
        <fullName evidence="18">Cation/H+ exchanger domain-containing protein</fullName>
    </recommendedName>
</protein>
<evidence type="ECO:0000259" key="14">
    <source>
        <dbReference type="Pfam" id="PF23256"/>
    </source>
</evidence>
<comment type="function">
    <text evidence="11">May operate as a cation/H(+) antiporter.</text>
</comment>
<evidence type="ECO:0000256" key="2">
    <source>
        <dbReference type="ARBA" id="ARBA00022448"/>
    </source>
</evidence>
<dbReference type="Proteomes" id="UP000796880">
    <property type="component" value="Unassembled WGS sequence"/>
</dbReference>
<evidence type="ECO:0000256" key="1">
    <source>
        <dbReference type="ARBA" id="ARBA00004141"/>
    </source>
</evidence>
<reference evidence="16" key="1">
    <citation type="submission" date="2020-03" db="EMBL/GenBank/DDBJ databases">
        <title>A high-quality chromosome-level genome assembly of a woody plant with both climbing and erect habits, Rhamnella rubrinervis.</title>
        <authorList>
            <person name="Lu Z."/>
            <person name="Yang Y."/>
            <person name="Zhu X."/>
            <person name="Sun Y."/>
        </authorList>
    </citation>
    <scope>NUCLEOTIDE SEQUENCE</scope>
    <source>
        <strain evidence="16">BYM</strain>
        <tissue evidence="16">Leaf</tissue>
    </source>
</reference>
<dbReference type="GO" id="GO:1902600">
    <property type="term" value="P:proton transmembrane transport"/>
    <property type="evidence" value="ECO:0007669"/>
    <property type="project" value="InterPro"/>
</dbReference>
<evidence type="ECO:0000256" key="11">
    <source>
        <dbReference type="ARBA" id="ARBA00054890"/>
    </source>
</evidence>
<feature type="transmembrane region" description="Helical" evidence="12">
    <location>
        <begin position="299"/>
        <end position="329"/>
    </location>
</feature>
<keyword evidence="3" id="KW-0050">Antiport</keyword>
<feature type="transmembrane region" description="Helical" evidence="12">
    <location>
        <begin position="194"/>
        <end position="216"/>
    </location>
</feature>
<evidence type="ECO:0000256" key="6">
    <source>
        <dbReference type="ARBA" id="ARBA00022958"/>
    </source>
</evidence>
<evidence type="ECO:0000256" key="12">
    <source>
        <dbReference type="SAM" id="Phobius"/>
    </source>
</evidence>
<dbReference type="GO" id="GO:0006885">
    <property type="term" value="P:regulation of pH"/>
    <property type="evidence" value="ECO:0007669"/>
    <property type="project" value="TreeGrafter"/>
</dbReference>
<feature type="transmembrane region" description="Helical" evidence="12">
    <location>
        <begin position="446"/>
        <end position="466"/>
    </location>
</feature>
<comment type="subcellular location">
    <subcellularLocation>
        <location evidence="1">Membrane</location>
        <topology evidence="1">Multi-pass membrane protein</topology>
    </subcellularLocation>
</comment>
<organism evidence="16 17">
    <name type="scientific">Rhamnella rubrinervis</name>
    <dbReference type="NCBI Taxonomy" id="2594499"/>
    <lineage>
        <taxon>Eukaryota</taxon>
        <taxon>Viridiplantae</taxon>
        <taxon>Streptophyta</taxon>
        <taxon>Embryophyta</taxon>
        <taxon>Tracheophyta</taxon>
        <taxon>Spermatophyta</taxon>
        <taxon>Magnoliopsida</taxon>
        <taxon>eudicotyledons</taxon>
        <taxon>Gunneridae</taxon>
        <taxon>Pentapetalae</taxon>
        <taxon>rosids</taxon>
        <taxon>fabids</taxon>
        <taxon>Rosales</taxon>
        <taxon>Rhamnaceae</taxon>
        <taxon>rhamnoid group</taxon>
        <taxon>Rhamneae</taxon>
        <taxon>Rhamnella</taxon>
    </lineage>
</organism>
<comment type="similarity">
    <text evidence="10">Belongs to the monovalent cation:proton antiporter 2 (CPA2) transporter (TC 2.A.37) family. CHX (TC 2.A.37.4) subfamily.</text>
</comment>
<evidence type="ECO:0000256" key="9">
    <source>
        <dbReference type="ARBA" id="ARBA00023136"/>
    </source>
</evidence>
<name>A0A8K0MQJ1_9ROSA</name>
<dbReference type="PANTHER" id="PTHR32468:SF109">
    <property type="entry name" value="CATION_H(+) ANTIPORTER 24-RELATED"/>
    <property type="match status" value="1"/>
</dbReference>
<dbReference type="Gene3D" id="1.20.1530.20">
    <property type="match status" value="1"/>
</dbReference>
<dbReference type="Pfam" id="PF23259">
    <property type="entry name" value="CHX17_C"/>
    <property type="match status" value="1"/>
</dbReference>
<dbReference type="InterPro" id="IPR057291">
    <property type="entry name" value="CHX17_2nd"/>
</dbReference>